<evidence type="ECO:0000313" key="4">
    <source>
        <dbReference type="Proteomes" id="UP001160550"/>
    </source>
</evidence>
<dbReference type="SUPFAM" id="SSF55961">
    <property type="entry name" value="Bet v1-like"/>
    <property type="match status" value="1"/>
</dbReference>
<comment type="caution">
    <text evidence="3">The sequence shown here is derived from an EMBL/GenBank/DDBJ whole genome shotgun (WGS) entry which is preliminary data.</text>
</comment>
<gene>
    <name evidence="3" type="ORF">QF205_04875</name>
</gene>
<dbReference type="InterPro" id="IPR023393">
    <property type="entry name" value="START-like_dom_sf"/>
</dbReference>
<dbReference type="InterPro" id="IPR013538">
    <property type="entry name" value="ASHA1/2-like_C"/>
</dbReference>
<evidence type="ECO:0000256" key="1">
    <source>
        <dbReference type="ARBA" id="ARBA00006817"/>
    </source>
</evidence>
<accession>A0ABT6MPN6</accession>
<dbReference type="CDD" id="cd08895">
    <property type="entry name" value="SRPBCC_CalC_Aha1-like_2"/>
    <property type="match status" value="1"/>
</dbReference>
<dbReference type="Proteomes" id="UP001160550">
    <property type="component" value="Unassembled WGS sequence"/>
</dbReference>
<dbReference type="RefSeq" id="WP_280941627.1">
    <property type="nucleotide sequence ID" value="NZ_JARYGX010000012.1"/>
</dbReference>
<evidence type="ECO:0000313" key="3">
    <source>
        <dbReference type="EMBL" id="MDH7452418.1"/>
    </source>
</evidence>
<dbReference type="Pfam" id="PF08327">
    <property type="entry name" value="AHSA1"/>
    <property type="match status" value="1"/>
</dbReference>
<reference evidence="3" key="1">
    <citation type="journal article" date="2007" name="Int. J. Syst. Evol. Microbiol.">
        <title>Luteimonas composti sp. nov., a moderately thermophilic bacterium isolated from food waste.</title>
        <authorList>
            <person name="Young C.C."/>
            <person name="Kampfer P."/>
            <person name="Chen W.M."/>
            <person name="Yen W.S."/>
            <person name="Arun A.B."/>
            <person name="Lai W.A."/>
            <person name="Shen F.T."/>
            <person name="Rekha P.D."/>
            <person name="Lin K.Y."/>
            <person name="Chou J.H."/>
        </authorList>
    </citation>
    <scope>NUCLEOTIDE SEQUENCE</scope>
    <source>
        <strain evidence="3">CC-YY355</strain>
    </source>
</reference>
<proteinExistence type="inferred from homology"/>
<reference evidence="3" key="2">
    <citation type="submission" date="2023-04" db="EMBL/GenBank/DDBJ databases">
        <authorList>
            <person name="Sun J.-Q."/>
        </authorList>
    </citation>
    <scope>NUCLEOTIDE SEQUENCE</scope>
    <source>
        <strain evidence="3">CC-YY355</strain>
    </source>
</reference>
<feature type="domain" description="Activator of Hsp90 ATPase homologue 1/2-like C-terminal" evidence="2">
    <location>
        <begin position="17"/>
        <end position="147"/>
    </location>
</feature>
<protein>
    <submittedName>
        <fullName evidence="3">SRPBCC family protein</fullName>
    </submittedName>
</protein>
<name>A0ABT6MPN6_9GAMM</name>
<comment type="similarity">
    <text evidence="1">Belongs to the AHA1 family.</text>
</comment>
<dbReference type="EMBL" id="JARYGX010000012">
    <property type="protein sequence ID" value="MDH7452418.1"/>
    <property type="molecule type" value="Genomic_DNA"/>
</dbReference>
<sequence length="154" mass="16697">MSQTAEPGTVRLHRILAAPPERVYRAFVDPAALTRWLPPYGFTATMHAFTPGVGGGYRMSFTNFSTGSSHAFTATFVELVENERIRHTDTFDAPGLPGEMQVTVSLKKSIAGTELQIVQAGIPAAIPVDMCHLGWRDSLEMLAKLVEPEIPDGG</sequence>
<dbReference type="Gene3D" id="3.30.530.20">
    <property type="match status" value="1"/>
</dbReference>
<organism evidence="3 4">
    <name type="scientific">Luteimonas composti</name>
    <dbReference type="NCBI Taxonomy" id="398257"/>
    <lineage>
        <taxon>Bacteria</taxon>
        <taxon>Pseudomonadati</taxon>
        <taxon>Pseudomonadota</taxon>
        <taxon>Gammaproteobacteria</taxon>
        <taxon>Lysobacterales</taxon>
        <taxon>Lysobacteraceae</taxon>
        <taxon>Luteimonas</taxon>
    </lineage>
</organism>
<evidence type="ECO:0000259" key="2">
    <source>
        <dbReference type="Pfam" id="PF08327"/>
    </source>
</evidence>
<keyword evidence="4" id="KW-1185">Reference proteome</keyword>